<organism evidence="3 4">
    <name type="scientific">Aspergillus brasiliensis</name>
    <dbReference type="NCBI Taxonomy" id="319629"/>
    <lineage>
        <taxon>Eukaryota</taxon>
        <taxon>Fungi</taxon>
        <taxon>Dikarya</taxon>
        <taxon>Ascomycota</taxon>
        <taxon>Pezizomycotina</taxon>
        <taxon>Eurotiomycetes</taxon>
        <taxon>Eurotiomycetidae</taxon>
        <taxon>Eurotiales</taxon>
        <taxon>Aspergillaceae</taxon>
        <taxon>Aspergillus</taxon>
        <taxon>Aspergillus subgen. Circumdati</taxon>
    </lineage>
</organism>
<dbReference type="EMBL" id="BROQ01000027">
    <property type="protein sequence ID" value="GKZ20313.1"/>
    <property type="molecule type" value="Genomic_DNA"/>
</dbReference>
<dbReference type="Gene3D" id="3.40.50.10910">
    <property type="entry name" value="Amidohydrolase"/>
    <property type="match status" value="1"/>
</dbReference>
<feature type="domain" description="Amidohydrolase-related" evidence="2">
    <location>
        <begin position="75"/>
        <end position="376"/>
    </location>
</feature>
<dbReference type="InterPro" id="IPR032466">
    <property type="entry name" value="Metal_Hydrolase"/>
</dbReference>
<evidence type="ECO:0000313" key="4">
    <source>
        <dbReference type="Proteomes" id="UP001143548"/>
    </source>
</evidence>
<gene>
    <name evidence="3" type="ORF">AbraCBS73388_005584</name>
</gene>
<dbReference type="Pfam" id="PF01979">
    <property type="entry name" value="Amidohydro_1"/>
    <property type="match status" value="1"/>
</dbReference>
<evidence type="ECO:0000256" key="1">
    <source>
        <dbReference type="SAM" id="SignalP"/>
    </source>
</evidence>
<evidence type="ECO:0000313" key="3">
    <source>
        <dbReference type="EMBL" id="GKZ20313.1"/>
    </source>
</evidence>
<protein>
    <recommendedName>
        <fullName evidence="2">Amidohydrolase-related domain-containing protein</fullName>
    </recommendedName>
</protein>
<feature type="signal peptide" evidence="1">
    <location>
        <begin position="1"/>
        <end position="16"/>
    </location>
</feature>
<dbReference type="InterPro" id="IPR011059">
    <property type="entry name" value="Metal-dep_hydrolase_composite"/>
</dbReference>
<accession>A0A9W6DKW3</accession>
<keyword evidence="1" id="KW-0732">Signal</keyword>
<sequence length="387" mass="40784">MLSFIYLSTLLSIAAACSFPHSFEKKDLVKTAITNVHVWDGDKFPNSVSTVVFINGRLANAPTSNATVIDGKGGYLLPGFIDAHCHIQECSYLNAMRQYGITTALDMGSFPISTVDACRATGVTDVRTSGAGGTVNGTFLSNTPGFPADSYIVDPESGRTFVQNRISEGADYIKVVLDPLGPDEATLAAVVQAAHAANKLVIAHSTTYADYSLAEAANVDIPCHAPLDKAIDAPSLANLTANQMTTVPTLIMMQSIVNNTHAPYQAYTLNAQGSVASMHQAGVPILVGTDANASPYVPANPPFGASLHQELQLLVQAGLSPVDAIRGATSLAAQKFQLYDRGSILPGLRADLVLLSADPTTNIHNSLSIEKVWVEGVEYDPLLSLAA</sequence>
<dbReference type="Gene3D" id="3.30.110.90">
    <property type="entry name" value="Amidohydrolase"/>
    <property type="match status" value="1"/>
</dbReference>
<dbReference type="SUPFAM" id="SSF51338">
    <property type="entry name" value="Composite domain of metallo-dependent hydrolases"/>
    <property type="match status" value="1"/>
</dbReference>
<evidence type="ECO:0000259" key="2">
    <source>
        <dbReference type="Pfam" id="PF01979"/>
    </source>
</evidence>
<dbReference type="GO" id="GO:0016810">
    <property type="term" value="F:hydrolase activity, acting on carbon-nitrogen (but not peptide) bonds"/>
    <property type="evidence" value="ECO:0007669"/>
    <property type="project" value="InterPro"/>
</dbReference>
<name>A0A9W6DKW3_9EURO</name>
<feature type="chain" id="PRO_5040719897" description="Amidohydrolase-related domain-containing protein" evidence="1">
    <location>
        <begin position="17"/>
        <end position="387"/>
    </location>
</feature>
<reference evidence="3" key="1">
    <citation type="submission" date="2022-07" db="EMBL/GenBank/DDBJ databases">
        <title>Taxonomy of Aspergillus series Nigri: significant species reduction supported by multi-species coalescent approaches.</title>
        <authorList>
            <person name="Bian C."/>
            <person name="Kusuya Y."/>
            <person name="Sklenar F."/>
            <person name="D'hooge E."/>
            <person name="Yaguchi T."/>
            <person name="Takahashi H."/>
            <person name="Hubka V."/>
        </authorList>
    </citation>
    <scope>NUCLEOTIDE SEQUENCE</scope>
    <source>
        <strain evidence="3">CBS 733.88</strain>
    </source>
</reference>
<proteinExistence type="predicted"/>
<dbReference type="Gene3D" id="1.20.58.520">
    <property type="entry name" value="Amidohydrolase"/>
    <property type="match status" value="1"/>
</dbReference>
<dbReference type="PANTHER" id="PTHR43135">
    <property type="entry name" value="ALPHA-D-RIBOSE 1-METHYLPHOSPHONATE 5-TRIPHOSPHATE DIPHOSPHATASE"/>
    <property type="match status" value="1"/>
</dbReference>
<dbReference type="AlphaFoldDB" id="A0A9W6DKW3"/>
<dbReference type="InterPro" id="IPR006680">
    <property type="entry name" value="Amidohydro-rel"/>
</dbReference>
<dbReference type="SUPFAM" id="SSF51556">
    <property type="entry name" value="Metallo-dependent hydrolases"/>
    <property type="match status" value="1"/>
</dbReference>
<dbReference type="Proteomes" id="UP001143548">
    <property type="component" value="Unassembled WGS sequence"/>
</dbReference>
<dbReference type="PANTHER" id="PTHR43135:SF3">
    <property type="entry name" value="ALPHA-D-RIBOSE 1-METHYLPHOSPHONATE 5-TRIPHOSPHATE DIPHOSPHATASE"/>
    <property type="match status" value="1"/>
</dbReference>
<dbReference type="Gene3D" id="2.30.40.10">
    <property type="entry name" value="Urease, subunit C, domain 1"/>
    <property type="match status" value="1"/>
</dbReference>
<comment type="caution">
    <text evidence="3">The sequence shown here is derived from an EMBL/GenBank/DDBJ whole genome shotgun (WGS) entry which is preliminary data.</text>
</comment>
<dbReference type="InterPro" id="IPR051781">
    <property type="entry name" value="Metallo-dep_Hydrolase"/>
</dbReference>